<evidence type="ECO:0000256" key="1">
    <source>
        <dbReference type="ARBA" id="ARBA00022737"/>
    </source>
</evidence>
<accession>A0A4R6UTT3</accession>
<gene>
    <name evidence="6" type="ORF">EV696_105107</name>
</gene>
<keyword evidence="7" id="KW-1185">Reference proteome</keyword>
<dbReference type="InterPro" id="IPR002110">
    <property type="entry name" value="Ankyrin_rpt"/>
</dbReference>
<dbReference type="RefSeq" id="WP_133589480.1">
    <property type="nucleotide sequence ID" value="NZ_CP037953.1"/>
</dbReference>
<dbReference type="SUPFAM" id="SSF48403">
    <property type="entry name" value="Ankyrin repeat"/>
    <property type="match status" value="1"/>
</dbReference>
<feature type="signal peptide" evidence="5">
    <location>
        <begin position="1"/>
        <end position="22"/>
    </location>
</feature>
<dbReference type="PROSITE" id="PS50088">
    <property type="entry name" value="ANK_REPEAT"/>
    <property type="match status" value="1"/>
</dbReference>
<dbReference type="PANTHER" id="PTHR24171">
    <property type="entry name" value="ANKYRIN REPEAT DOMAIN-CONTAINING PROTEIN 39-RELATED"/>
    <property type="match status" value="1"/>
</dbReference>
<keyword evidence="5" id="KW-0732">Signal</keyword>
<reference evidence="6 7" key="1">
    <citation type="submission" date="2019-03" db="EMBL/GenBank/DDBJ databases">
        <title>Genomic Encyclopedia of Type Strains, Phase IV (KMG-IV): sequencing the most valuable type-strain genomes for metagenomic binning, comparative biology and taxonomic classification.</title>
        <authorList>
            <person name="Goeker M."/>
        </authorList>
    </citation>
    <scope>NUCLEOTIDE SEQUENCE [LARGE SCALE GENOMIC DNA]</scope>
    <source>
        <strain evidence="6 7">DSM 103792</strain>
    </source>
</reference>
<dbReference type="PROSITE" id="PS50297">
    <property type="entry name" value="ANK_REP_REGION"/>
    <property type="match status" value="1"/>
</dbReference>
<feature type="coiled-coil region" evidence="4">
    <location>
        <begin position="27"/>
        <end position="93"/>
    </location>
</feature>
<keyword evidence="4" id="KW-0175">Coiled coil</keyword>
<organism evidence="6 7">
    <name type="scientific">Permianibacter aggregans</name>
    <dbReference type="NCBI Taxonomy" id="1510150"/>
    <lineage>
        <taxon>Bacteria</taxon>
        <taxon>Pseudomonadati</taxon>
        <taxon>Pseudomonadota</taxon>
        <taxon>Gammaproteobacteria</taxon>
        <taxon>Pseudomonadales</taxon>
        <taxon>Pseudomonadaceae</taxon>
        <taxon>Permianibacter</taxon>
    </lineage>
</organism>
<name>A0A4R6UTT3_9GAMM</name>
<dbReference type="OrthoDB" id="8960888at2"/>
<dbReference type="AlphaFoldDB" id="A0A4R6UTT3"/>
<feature type="chain" id="PRO_5020723911" evidence="5">
    <location>
        <begin position="23"/>
        <end position="342"/>
    </location>
</feature>
<sequence>MNWTALWLGAALSFAALPPTEAATPTLSELEQQMVALDQQIATAKAQKQNDKLKSLREQRTALQQTIRDARKQQKAADKAAQANAKKAAAEKTWEGYDPQRQLCAAIEYHRTDLVERVLKAGTVDLQKANDHCFFPLADAANRGHADIVELLLQHQSPLSMRFPMMNTLMSAIEITASSKEDRTTILDRLKRQGAGVHDSVEASLPSAVIAGGDTQSDQYLKDRFNIDKELMQSGGSLVRALKDGHVNNIAWLLKNGANAEESSLGKTALQYAIDSRDVEKVKLLVSAGANVNRASANFQSPLSYAEALHDKASSKRKESYRHIIDYLKSVGATYSEKEQGR</sequence>
<evidence type="ECO:0000313" key="7">
    <source>
        <dbReference type="Proteomes" id="UP000295375"/>
    </source>
</evidence>
<dbReference type="Proteomes" id="UP000295375">
    <property type="component" value="Unassembled WGS sequence"/>
</dbReference>
<evidence type="ECO:0000256" key="5">
    <source>
        <dbReference type="SAM" id="SignalP"/>
    </source>
</evidence>
<evidence type="ECO:0000256" key="3">
    <source>
        <dbReference type="PROSITE-ProRule" id="PRU00023"/>
    </source>
</evidence>
<dbReference type="Pfam" id="PF12796">
    <property type="entry name" value="Ank_2"/>
    <property type="match status" value="1"/>
</dbReference>
<dbReference type="Gene3D" id="1.25.40.20">
    <property type="entry name" value="Ankyrin repeat-containing domain"/>
    <property type="match status" value="2"/>
</dbReference>
<dbReference type="Pfam" id="PF00023">
    <property type="entry name" value="Ank"/>
    <property type="match status" value="1"/>
</dbReference>
<keyword evidence="1" id="KW-0677">Repeat</keyword>
<dbReference type="EMBL" id="SNYM01000005">
    <property type="protein sequence ID" value="TDQ49133.1"/>
    <property type="molecule type" value="Genomic_DNA"/>
</dbReference>
<protein>
    <submittedName>
        <fullName evidence="6">Ankyrin repeat protein</fullName>
    </submittedName>
</protein>
<evidence type="ECO:0000313" key="6">
    <source>
        <dbReference type="EMBL" id="TDQ49133.1"/>
    </source>
</evidence>
<proteinExistence type="predicted"/>
<feature type="repeat" description="ANK" evidence="3">
    <location>
        <begin position="265"/>
        <end position="297"/>
    </location>
</feature>
<evidence type="ECO:0000256" key="2">
    <source>
        <dbReference type="ARBA" id="ARBA00023043"/>
    </source>
</evidence>
<evidence type="ECO:0000256" key="4">
    <source>
        <dbReference type="SAM" id="Coils"/>
    </source>
</evidence>
<keyword evidence="2 3" id="KW-0040">ANK repeat</keyword>
<comment type="caution">
    <text evidence="6">The sequence shown here is derived from an EMBL/GenBank/DDBJ whole genome shotgun (WGS) entry which is preliminary data.</text>
</comment>
<dbReference type="InterPro" id="IPR036770">
    <property type="entry name" value="Ankyrin_rpt-contain_sf"/>
</dbReference>
<dbReference type="SMART" id="SM00248">
    <property type="entry name" value="ANK"/>
    <property type="match status" value="2"/>
</dbReference>